<gene>
    <name evidence="3" type="ORF">K489DRAFT_189358</name>
</gene>
<dbReference type="Proteomes" id="UP000504637">
    <property type="component" value="Unplaced"/>
</dbReference>
<dbReference type="Pfam" id="PF20174">
    <property type="entry name" value="DUF6540"/>
    <property type="match status" value="1"/>
</dbReference>
<keyword evidence="2" id="KW-1185">Reference proteome</keyword>
<reference evidence="3" key="2">
    <citation type="submission" date="2020-04" db="EMBL/GenBank/DDBJ databases">
        <authorList>
            <consortium name="NCBI Genome Project"/>
        </authorList>
    </citation>
    <scope>NUCLEOTIDE SEQUENCE</scope>
    <source>
        <strain evidence="3">CBS 342.82</strain>
    </source>
</reference>
<organism evidence="3">
    <name type="scientific">Dissoconium aciculare CBS 342.82</name>
    <dbReference type="NCBI Taxonomy" id="1314786"/>
    <lineage>
        <taxon>Eukaryota</taxon>
        <taxon>Fungi</taxon>
        <taxon>Dikarya</taxon>
        <taxon>Ascomycota</taxon>
        <taxon>Pezizomycotina</taxon>
        <taxon>Dothideomycetes</taxon>
        <taxon>Dothideomycetidae</taxon>
        <taxon>Mycosphaerellales</taxon>
        <taxon>Dissoconiaceae</taxon>
        <taxon>Dissoconium</taxon>
    </lineage>
</organism>
<dbReference type="AlphaFoldDB" id="A0A6J3M9P2"/>
<reference evidence="3" key="1">
    <citation type="submission" date="2020-01" db="EMBL/GenBank/DDBJ databases">
        <authorList>
            <consortium name="DOE Joint Genome Institute"/>
            <person name="Haridas S."/>
            <person name="Albert R."/>
            <person name="Binder M."/>
            <person name="Bloem J."/>
            <person name="Labutti K."/>
            <person name="Salamov A."/>
            <person name="Andreopoulos B."/>
            <person name="Baker S.E."/>
            <person name="Barry K."/>
            <person name="Bills G."/>
            <person name="Bluhm B.H."/>
            <person name="Cannon C."/>
            <person name="Castanera R."/>
            <person name="Culley D.E."/>
            <person name="Daum C."/>
            <person name="Ezra D."/>
            <person name="Gonzalez J.B."/>
            <person name="Henrissat B."/>
            <person name="Kuo A."/>
            <person name="Liang C."/>
            <person name="Lipzen A."/>
            <person name="Lutzoni F."/>
            <person name="Magnuson J."/>
            <person name="Mondo S."/>
            <person name="Nolan M."/>
            <person name="Ohm R."/>
            <person name="Pangilinan J."/>
            <person name="Park H.-J."/>
            <person name="Ramirez L."/>
            <person name="Alfaro M."/>
            <person name="Sun H."/>
            <person name="Tritt A."/>
            <person name="Yoshinaga Y."/>
            <person name="Zwiers L.-H."/>
            <person name="Turgeon B.G."/>
            <person name="Goodwin S.B."/>
            <person name="Spatafora J.W."/>
            <person name="Crous P.W."/>
            <person name="Grigoriev I.V."/>
        </authorList>
    </citation>
    <scope>NUCLEOTIDE SEQUENCE</scope>
    <source>
        <strain evidence="3">CBS 342.82</strain>
    </source>
</reference>
<dbReference type="InterPro" id="IPR046670">
    <property type="entry name" value="DUF6540"/>
</dbReference>
<feature type="compositionally biased region" description="Polar residues" evidence="1">
    <location>
        <begin position="90"/>
        <end position="107"/>
    </location>
</feature>
<feature type="region of interest" description="Disordered" evidence="1">
    <location>
        <begin position="90"/>
        <end position="125"/>
    </location>
</feature>
<protein>
    <submittedName>
        <fullName evidence="3">Uncharacterized protein</fullName>
    </submittedName>
</protein>
<evidence type="ECO:0000256" key="1">
    <source>
        <dbReference type="SAM" id="MobiDB-lite"/>
    </source>
</evidence>
<accession>A0A6J3M9P2</accession>
<evidence type="ECO:0000313" key="2">
    <source>
        <dbReference type="Proteomes" id="UP000504637"/>
    </source>
</evidence>
<name>A0A6J3M9P2_9PEZI</name>
<dbReference type="OrthoDB" id="2999773at2759"/>
<proteinExistence type="predicted"/>
<dbReference type="RefSeq" id="XP_033461791.1">
    <property type="nucleotide sequence ID" value="XM_033599513.1"/>
</dbReference>
<evidence type="ECO:0000313" key="3">
    <source>
        <dbReference type="RefSeq" id="XP_033461791.1"/>
    </source>
</evidence>
<reference evidence="3" key="3">
    <citation type="submission" date="2025-08" db="UniProtKB">
        <authorList>
            <consortium name="RefSeq"/>
        </authorList>
    </citation>
    <scope>IDENTIFICATION</scope>
    <source>
        <strain evidence="3">CBS 342.82</strain>
    </source>
</reference>
<sequence length="205" mass="22642">MSGSVVYVVIPPSPLFAAHWSFFVPDPSPPSDSERRGVRESRIGRRIHVSGDRLNGFKLEIIRSYDVGKHRSVGADRQFRIGVLSLPSAQDSTMESGSWGTDTSISNTGETKDEEDGGGFVDNSPRDAFEQICTDIDAPGPSLNKVSVSSGNAMTHAGKRIKPEVRDCQWWIRQVMRAMIDRGMLVKAEGDERSPTDWLTLLPMH</sequence>
<dbReference type="GeneID" id="54357312"/>